<reference evidence="4" key="1">
    <citation type="submission" date="2023-01" db="EMBL/GenBank/DDBJ databases">
        <title>Human gut microbiome strain richness.</title>
        <authorList>
            <person name="Chen-Liaw A."/>
        </authorList>
    </citation>
    <scope>NUCLEOTIDE SEQUENCE</scope>
    <source>
        <strain evidence="4">2225st1_A6_2225SCRN_200828</strain>
    </source>
</reference>
<dbReference type="PROSITE" id="PS51736">
    <property type="entry name" value="RECOMBINASES_3"/>
    <property type="match status" value="1"/>
</dbReference>
<name>A0AAW6C359_FLAPL</name>
<dbReference type="CDD" id="cd00338">
    <property type="entry name" value="Ser_Recombinase"/>
    <property type="match status" value="1"/>
</dbReference>
<dbReference type="EMBL" id="JAQLWO010000005">
    <property type="protein sequence ID" value="MDB7905671.1"/>
    <property type="molecule type" value="Genomic_DNA"/>
</dbReference>
<dbReference type="Proteomes" id="UP001211006">
    <property type="component" value="Unassembled WGS sequence"/>
</dbReference>
<accession>A0AAW6C359</accession>
<feature type="coiled-coil region" evidence="1">
    <location>
        <begin position="419"/>
        <end position="446"/>
    </location>
</feature>
<dbReference type="Pfam" id="PF00239">
    <property type="entry name" value="Resolvase"/>
    <property type="match status" value="1"/>
</dbReference>
<feature type="domain" description="Recombinase" evidence="3">
    <location>
        <begin position="188"/>
        <end position="292"/>
    </location>
</feature>
<gene>
    <name evidence="4" type="ORF">PND83_06765</name>
</gene>
<dbReference type="InterPro" id="IPR038109">
    <property type="entry name" value="DNA_bind_recomb_sf"/>
</dbReference>
<dbReference type="Pfam" id="PF13408">
    <property type="entry name" value="Zn_ribbon_recom"/>
    <property type="match status" value="1"/>
</dbReference>
<organism evidence="4 5">
    <name type="scientific">Flavonifractor plautii</name>
    <name type="common">Fusobacterium plautii</name>
    <dbReference type="NCBI Taxonomy" id="292800"/>
    <lineage>
        <taxon>Bacteria</taxon>
        <taxon>Bacillati</taxon>
        <taxon>Bacillota</taxon>
        <taxon>Clostridia</taxon>
        <taxon>Eubacteriales</taxon>
        <taxon>Oscillospiraceae</taxon>
        <taxon>Flavonifractor</taxon>
    </lineage>
</organism>
<dbReference type="Gene3D" id="3.90.1750.20">
    <property type="entry name" value="Putative Large Serine Recombinase, Chain B, Domain 2"/>
    <property type="match status" value="1"/>
</dbReference>
<dbReference type="RefSeq" id="WP_271906564.1">
    <property type="nucleotide sequence ID" value="NZ_JAQLWN010000007.1"/>
</dbReference>
<dbReference type="Pfam" id="PF07508">
    <property type="entry name" value="Recombinase"/>
    <property type="match status" value="1"/>
</dbReference>
<dbReference type="InterPro" id="IPR050639">
    <property type="entry name" value="SSR_resolvase"/>
</dbReference>
<dbReference type="PANTHER" id="PTHR30461">
    <property type="entry name" value="DNA-INVERTASE FROM LAMBDOID PROPHAGE"/>
    <property type="match status" value="1"/>
</dbReference>
<dbReference type="InterPro" id="IPR011109">
    <property type="entry name" value="DNA_bind_recombinase_dom"/>
</dbReference>
<proteinExistence type="predicted"/>
<dbReference type="PANTHER" id="PTHR30461:SF23">
    <property type="entry name" value="DNA RECOMBINASE-RELATED"/>
    <property type="match status" value="1"/>
</dbReference>
<keyword evidence="1" id="KW-0175">Coiled coil</keyword>
<evidence type="ECO:0000256" key="1">
    <source>
        <dbReference type="SAM" id="Coils"/>
    </source>
</evidence>
<dbReference type="GO" id="GO:0000150">
    <property type="term" value="F:DNA strand exchange activity"/>
    <property type="evidence" value="ECO:0007669"/>
    <property type="project" value="InterPro"/>
</dbReference>
<dbReference type="PROSITE" id="PS51737">
    <property type="entry name" value="RECOMBINASE_DNA_BIND"/>
    <property type="match status" value="1"/>
</dbReference>
<dbReference type="InterPro" id="IPR006119">
    <property type="entry name" value="Resolv_N"/>
</dbReference>
<dbReference type="GO" id="GO:0003677">
    <property type="term" value="F:DNA binding"/>
    <property type="evidence" value="ECO:0007669"/>
    <property type="project" value="InterPro"/>
</dbReference>
<dbReference type="InterPro" id="IPR036162">
    <property type="entry name" value="Resolvase-like_N_sf"/>
</dbReference>
<evidence type="ECO:0000259" key="2">
    <source>
        <dbReference type="PROSITE" id="PS51736"/>
    </source>
</evidence>
<evidence type="ECO:0000313" key="5">
    <source>
        <dbReference type="Proteomes" id="UP001211006"/>
    </source>
</evidence>
<dbReference type="AlphaFoldDB" id="A0AAW6C359"/>
<evidence type="ECO:0000259" key="3">
    <source>
        <dbReference type="PROSITE" id="PS51737"/>
    </source>
</evidence>
<dbReference type="SMART" id="SM00857">
    <property type="entry name" value="Resolvase"/>
    <property type="match status" value="1"/>
</dbReference>
<feature type="domain" description="Resolvase/invertase-type recombinase catalytic" evidence="2">
    <location>
        <begin position="34"/>
        <end position="180"/>
    </location>
</feature>
<dbReference type="SUPFAM" id="SSF53041">
    <property type="entry name" value="Resolvase-like"/>
    <property type="match status" value="1"/>
</dbReference>
<dbReference type="InterPro" id="IPR025827">
    <property type="entry name" value="Zn_ribbon_recom_dom"/>
</dbReference>
<protein>
    <submittedName>
        <fullName evidence="4">Recombinase family protein</fullName>
    </submittedName>
</protein>
<sequence length="564" mass="65206">MKTMKFPIDLSMLTEEEIDQFRQDPSTLFEGDTDVSLYLRFSSERQREQSIEGQLRDCRTFCKLNSYRITAIYVDRATTARKDVEKRVHFQEMIRDSEKKPWEYVVVWKLDRFARNRTDSALFKFRLRKNGVKVISATENISEKPEGIILEAVLEGMAEFYSADLSQKITRGMRESALKCHSIGGHVPLGYKIEDHKLVINPATAHIVREAFELYANGETVADICRMFNTKGYRTAKGVEFNRNSFKSMFRNKRYIGVYTYKDIEMEGGVPAIIDKELFETVSRRLSKNAEAPARGKAKVDYLLAGKLFCGHCGGSMNGESGTSRTGVVHNYYTCYTRKRKHACEKKPLKKEWIEYIVAQDAMELLTDDTIQELADMAISQTEKDLRENTRIPELTERMKETESGIANITNAIEKGIASDALMNRLVELEKEKKNLLRLLTEEEKYVCKIERSQIVYWLTEFKGGRIEDERYRRIIIDLMVNSVTVWDEPDGFRITTAYNLTSCKSKTFRIDPSSEKGFGFEGSKSTRKERHDESRVFLFVFNPLMWVPVIMTHPGYHVLGQKL</sequence>
<dbReference type="Gene3D" id="3.40.50.1390">
    <property type="entry name" value="Resolvase, N-terminal catalytic domain"/>
    <property type="match status" value="1"/>
</dbReference>
<evidence type="ECO:0000313" key="4">
    <source>
        <dbReference type="EMBL" id="MDB7905671.1"/>
    </source>
</evidence>
<comment type="caution">
    <text evidence="4">The sequence shown here is derived from an EMBL/GenBank/DDBJ whole genome shotgun (WGS) entry which is preliminary data.</text>
</comment>